<keyword evidence="14" id="KW-1185">Reference proteome</keyword>
<dbReference type="Pfam" id="PF02518">
    <property type="entry name" value="HATPase_c"/>
    <property type="match status" value="1"/>
</dbReference>
<sequence>MQKGPDRRPITLRAPITLGVVLIVLVVILGAVWVTGTLIGALRGQASPELFWAMLFAGSVLLVAVLAGVIAYLTLSVKAFNLNRRQSNFIDAVTHELKSPIASLKLYLQTMTRHTVSQDQSEAFHRIMLEDVDRLDTLINHLLDAANVERGGMAEEARDVDLAAMIEQIGSATCVRYKLPSDTVIADCQDIILSAPPVQVEILLRNLIDNAVKYGGSPPRVRVIVEYRSASSSVIKGRRSKASKRAEKLAAKSVESNSTSQAADPVSDSATGEVTISVCDNGVGIPANLRRKVFGRFVRLGSELERSSPGTGLGLYLVRNVTHALGGRINIHDAEGVDFEKVAGSAEAESSIEMPAPNDGIDSSASDVASGVLKGDGVTHDDAPPAPSVGTRFDITLPGARLASPDLAEVAQAE</sequence>
<dbReference type="SMART" id="SM00388">
    <property type="entry name" value="HisKA"/>
    <property type="match status" value="1"/>
</dbReference>
<dbReference type="InterPro" id="IPR005467">
    <property type="entry name" value="His_kinase_dom"/>
</dbReference>
<evidence type="ECO:0000256" key="7">
    <source>
        <dbReference type="ARBA" id="ARBA00022777"/>
    </source>
</evidence>
<keyword evidence="9" id="KW-0843">Virulence</keyword>
<proteinExistence type="predicted"/>
<keyword evidence="7 13" id="KW-0418">Kinase</keyword>
<evidence type="ECO:0000313" key="13">
    <source>
        <dbReference type="EMBL" id="SMP75781.1"/>
    </source>
</evidence>
<comment type="caution">
    <text evidence="13">The sequence shown here is derived from an EMBL/GenBank/DDBJ whole genome shotgun (WGS) entry which is preliminary data.</text>
</comment>
<organism evidence="13 14">
    <name type="scientific">Neorhodopirellula lusitana</name>
    <dbReference type="NCBI Taxonomy" id="445327"/>
    <lineage>
        <taxon>Bacteria</taxon>
        <taxon>Pseudomonadati</taxon>
        <taxon>Planctomycetota</taxon>
        <taxon>Planctomycetia</taxon>
        <taxon>Pirellulales</taxon>
        <taxon>Pirellulaceae</taxon>
        <taxon>Neorhodopirellula</taxon>
    </lineage>
</organism>
<reference evidence="13 14" key="1">
    <citation type="submission" date="2017-05" db="EMBL/GenBank/DDBJ databases">
        <authorList>
            <person name="Varghese N."/>
            <person name="Submissions S."/>
        </authorList>
    </citation>
    <scope>NUCLEOTIDE SEQUENCE [LARGE SCALE GENOMIC DNA]</scope>
    <source>
        <strain evidence="13 14">DSM 25457</strain>
    </source>
</reference>
<dbReference type="Gene3D" id="3.30.565.10">
    <property type="entry name" value="Histidine kinase-like ATPase, C-terminal domain"/>
    <property type="match status" value="1"/>
</dbReference>
<comment type="catalytic activity">
    <reaction evidence="1">
        <text>ATP + protein L-histidine = ADP + protein N-phospho-L-histidine.</text>
        <dbReference type="EC" id="2.7.13.3"/>
    </reaction>
</comment>
<dbReference type="InterPro" id="IPR036097">
    <property type="entry name" value="HisK_dim/P_sf"/>
</dbReference>
<dbReference type="Pfam" id="PF00512">
    <property type="entry name" value="HisKA"/>
    <property type="match status" value="1"/>
</dbReference>
<evidence type="ECO:0000256" key="1">
    <source>
        <dbReference type="ARBA" id="ARBA00000085"/>
    </source>
</evidence>
<dbReference type="InterPro" id="IPR036890">
    <property type="entry name" value="HATPase_C_sf"/>
</dbReference>
<evidence type="ECO:0000256" key="10">
    <source>
        <dbReference type="SAM" id="MobiDB-lite"/>
    </source>
</evidence>
<name>A0ABY1QNE0_9BACT</name>
<dbReference type="Proteomes" id="UP001158067">
    <property type="component" value="Unassembled WGS sequence"/>
</dbReference>
<dbReference type="SUPFAM" id="SSF55874">
    <property type="entry name" value="ATPase domain of HSP90 chaperone/DNA topoisomerase II/histidine kinase"/>
    <property type="match status" value="1"/>
</dbReference>
<evidence type="ECO:0000256" key="2">
    <source>
        <dbReference type="ARBA" id="ARBA00004651"/>
    </source>
</evidence>
<feature type="domain" description="Histidine kinase" evidence="12">
    <location>
        <begin position="92"/>
        <end position="358"/>
    </location>
</feature>
<dbReference type="PANTHER" id="PTHR44936">
    <property type="entry name" value="SENSOR PROTEIN CREC"/>
    <property type="match status" value="1"/>
</dbReference>
<keyword evidence="11" id="KW-1133">Transmembrane helix</keyword>
<evidence type="ECO:0000256" key="4">
    <source>
        <dbReference type="ARBA" id="ARBA00022475"/>
    </source>
</evidence>
<accession>A0ABY1QNE0</accession>
<dbReference type="SMART" id="SM00387">
    <property type="entry name" value="HATPase_c"/>
    <property type="match status" value="1"/>
</dbReference>
<keyword evidence="11" id="KW-0812">Transmembrane</keyword>
<dbReference type="SUPFAM" id="SSF47384">
    <property type="entry name" value="Homodimeric domain of signal transducing histidine kinase"/>
    <property type="match status" value="1"/>
</dbReference>
<gene>
    <name evidence="13" type="ORF">SAMN06265222_1208</name>
</gene>
<dbReference type="EC" id="2.7.13.3" evidence="3"/>
<keyword evidence="5" id="KW-0597">Phosphoprotein</keyword>
<comment type="subcellular location">
    <subcellularLocation>
        <location evidence="2">Cell membrane</location>
        <topology evidence="2">Multi-pass membrane protein</topology>
    </subcellularLocation>
</comment>
<feature type="transmembrane region" description="Helical" evidence="11">
    <location>
        <begin position="12"/>
        <end position="39"/>
    </location>
</feature>
<evidence type="ECO:0000256" key="8">
    <source>
        <dbReference type="ARBA" id="ARBA00023012"/>
    </source>
</evidence>
<evidence type="ECO:0000256" key="3">
    <source>
        <dbReference type="ARBA" id="ARBA00012438"/>
    </source>
</evidence>
<dbReference type="EMBL" id="FXUG01000020">
    <property type="protein sequence ID" value="SMP75781.1"/>
    <property type="molecule type" value="Genomic_DNA"/>
</dbReference>
<dbReference type="InterPro" id="IPR050980">
    <property type="entry name" value="2C_sensor_his_kinase"/>
</dbReference>
<keyword evidence="4" id="KW-1003">Cell membrane</keyword>
<dbReference type="PRINTS" id="PR00344">
    <property type="entry name" value="BCTRLSENSOR"/>
</dbReference>
<dbReference type="Gene3D" id="1.10.287.130">
    <property type="match status" value="1"/>
</dbReference>
<dbReference type="GO" id="GO:0016301">
    <property type="term" value="F:kinase activity"/>
    <property type="evidence" value="ECO:0007669"/>
    <property type="project" value="UniProtKB-KW"/>
</dbReference>
<keyword evidence="6" id="KW-0808">Transferase</keyword>
<dbReference type="InterPro" id="IPR004358">
    <property type="entry name" value="Sig_transdc_His_kin-like_C"/>
</dbReference>
<dbReference type="PANTHER" id="PTHR44936:SF9">
    <property type="entry name" value="SENSOR PROTEIN CREC"/>
    <property type="match status" value="1"/>
</dbReference>
<keyword evidence="8" id="KW-0902">Two-component regulatory system</keyword>
<evidence type="ECO:0000256" key="11">
    <source>
        <dbReference type="SAM" id="Phobius"/>
    </source>
</evidence>
<dbReference type="CDD" id="cd00075">
    <property type="entry name" value="HATPase"/>
    <property type="match status" value="1"/>
</dbReference>
<evidence type="ECO:0000256" key="5">
    <source>
        <dbReference type="ARBA" id="ARBA00022553"/>
    </source>
</evidence>
<evidence type="ECO:0000259" key="12">
    <source>
        <dbReference type="PROSITE" id="PS50109"/>
    </source>
</evidence>
<dbReference type="RefSeq" id="WP_283435106.1">
    <property type="nucleotide sequence ID" value="NZ_FXUG01000020.1"/>
</dbReference>
<dbReference type="CDD" id="cd00082">
    <property type="entry name" value="HisKA"/>
    <property type="match status" value="1"/>
</dbReference>
<evidence type="ECO:0000256" key="6">
    <source>
        <dbReference type="ARBA" id="ARBA00022679"/>
    </source>
</evidence>
<dbReference type="InterPro" id="IPR003594">
    <property type="entry name" value="HATPase_dom"/>
</dbReference>
<dbReference type="InterPro" id="IPR003661">
    <property type="entry name" value="HisK_dim/P_dom"/>
</dbReference>
<evidence type="ECO:0000256" key="9">
    <source>
        <dbReference type="ARBA" id="ARBA00023026"/>
    </source>
</evidence>
<feature type="transmembrane region" description="Helical" evidence="11">
    <location>
        <begin position="51"/>
        <end position="75"/>
    </location>
</feature>
<feature type="region of interest" description="Disordered" evidence="10">
    <location>
        <begin position="367"/>
        <end position="392"/>
    </location>
</feature>
<evidence type="ECO:0000313" key="14">
    <source>
        <dbReference type="Proteomes" id="UP001158067"/>
    </source>
</evidence>
<protein>
    <recommendedName>
        <fullName evidence="3">histidine kinase</fullName>
        <ecNumber evidence="3">2.7.13.3</ecNumber>
    </recommendedName>
</protein>
<dbReference type="PROSITE" id="PS50109">
    <property type="entry name" value="HIS_KIN"/>
    <property type="match status" value="1"/>
</dbReference>
<keyword evidence="11" id="KW-0472">Membrane</keyword>